<accession>E1X3I9</accession>
<feature type="transmembrane region" description="Helical" evidence="1">
    <location>
        <begin position="12"/>
        <end position="32"/>
    </location>
</feature>
<dbReference type="HOGENOM" id="CLU_002755_1_2_7"/>
<dbReference type="KEGG" id="bmx:BMS_2109"/>
<dbReference type="OrthoDB" id="9807350at2"/>
<dbReference type="eggNOG" id="COG0841">
    <property type="taxonomic scope" value="Bacteria"/>
</dbReference>
<dbReference type="Gene3D" id="3.30.70.1440">
    <property type="entry name" value="Multidrug efflux transporter AcrB pore domain"/>
    <property type="match status" value="1"/>
</dbReference>
<evidence type="ECO:0000256" key="1">
    <source>
        <dbReference type="SAM" id="Phobius"/>
    </source>
</evidence>
<feature type="transmembrane region" description="Helical" evidence="1">
    <location>
        <begin position="518"/>
        <end position="535"/>
    </location>
</feature>
<dbReference type="SUPFAM" id="SSF82866">
    <property type="entry name" value="Multidrug efflux transporter AcrB transmembrane domain"/>
    <property type="match status" value="2"/>
</dbReference>
<gene>
    <name evidence="2" type="ordered locus">BMS_2109</name>
</gene>
<sequence>MKILSFLQSHKLFVHYATIVTVVLGISSFFLLQRETRPNVNFNRVNITAAYPGASPVDIEGLVIDPIEDKLAEVDGIEEYRSVSYMGAGSISVIVDENYPDPNEVINEVRRKVSEVDGLPVEVDDPIVTELKAESMPVLNLALYGDAKPFDLKFQAEKLKDFLQQQDGVTNVSYTGITNLQLKVLLKRVKLTKFDLTIDEIFTKLSNWSKQKPGGIFENSELVASMTIGEDLNSLEKVGDFIVQSNDSGKKIRLKDVADIIYDLEENQTGNLFEDQVAVLFTVTKSPSADAIRTVDSVKKELTSYKKSLPSGLNLKLYKDESINIRTKLKIVTGNAIVGLLLVLVILIIFLDWRSALITSLGIPVSILGGVLILFLLGFTLNSLVVVGVIIVLGMLVDDAIVVCENIYSKIEQGLPPARAAIEGTREVAAPVMSSVATTVFAFLPIAFMGDVIGQFLRVIPITVIALLFVSVLEAFFVIPVHSEELMKPQENKSKKGIMQKVESLYEKYVLWSIRKRAFVVGSLVLFFIISLFQGQKIFDQFSLVPSEGLEGLSVRLELDKNTPLSATSDRVKNLSRRLINISDGTFDNIYSDLGQVTTGGSGGSRQNGTHLAMINISFTSDPSFIHKEKEVLKRISKEVENFSSEFNVKTTITLDLPGPPVGKPVQVQIATRDFDFGISIIKKIKEKLQSISGTYSIETDFAGDSIQYRFRIDNEFTISQGVDPSKISRTIFAASTGLVSSEILKNSEKIDILVGLEKGSNLKNKNLVKSEEIESILNLTVRNSNNQAVPIRNFVKIYEELGPSSIQRLNGIRTLTLFGEVDERVTSGKKVNQELAPYLEELREKYPNLKIIIGGGEKDRASALIDTLKLYAIAILLIYIAISLTFDSVIYPFLVLTALPMGVSGVVWALVLHGKSLSLMGIIGLVGLSGVVVNVSIIYLKFIQDNIRSGEVLDKAIVLASVNRIRPIIMTTISTLLGLFPTIYGVGGVDAFVQPIALVLGWGLFVATLLTITTLPALLSFFTILNKK</sequence>
<dbReference type="EMBL" id="FQ312005">
    <property type="protein sequence ID" value="CBW26918.1"/>
    <property type="molecule type" value="Genomic_DNA"/>
</dbReference>
<keyword evidence="1" id="KW-0472">Membrane</keyword>
<name>E1X3I9_HALMS</name>
<dbReference type="Pfam" id="PF00873">
    <property type="entry name" value="ACR_tran"/>
    <property type="match status" value="1"/>
</dbReference>
<dbReference type="InterPro" id="IPR027463">
    <property type="entry name" value="AcrB_DN_DC_subdom"/>
</dbReference>
<protein>
    <submittedName>
        <fullName evidence="2">Transmembrane Acr-type transport protein</fullName>
    </submittedName>
</protein>
<organism evidence="2 3">
    <name type="scientific">Halobacteriovorax marinus (strain ATCC BAA-682 / DSM 15412 / SJ)</name>
    <name type="common">Bacteriovorax marinus</name>
    <dbReference type="NCBI Taxonomy" id="862908"/>
    <lineage>
        <taxon>Bacteria</taxon>
        <taxon>Pseudomonadati</taxon>
        <taxon>Bdellovibrionota</taxon>
        <taxon>Bacteriovoracia</taxon>
        <taxon>Bacteriovoracales</taxon>
        <taxon>Halobacteriovoraceae</taxon>
        <taxon>Halobacteriovorax</taxon>
    </lineage>
</organism>
<dbReference type="GO" id="GO:0005886">
    <property type="term" value="C:plasma membrane"/>
    <property type="evidence" value="ECO:0007669"/>
    <property type="project" value="TreeGrafter"/>
</dbReference>
<dbReference type="SUPFAM" id="SSF82693">
    <property type="entry name" value="Multidrug efflux transporter AcrB pore domain, PN1, PN2, PC1 and PC2 subdomains"/>
    <property type="match status" value="2"/>
</dbReference>
<dbReference type="PANTHER" id="PTHR32063">
    <property type="match status" value="1"/>
</dbReference>
<dbReference type="Gene3D" id="1.20.1640.10">
    <property type="entry name" value="Multidrug efflux transporter AcrB transmembrane domain"/>
    <property type="match status" value="2"/>
</dbReference>
<dbReference type="PRINTS" id="PR00702">
    <property type="entry name" value="ACRIFLAVINRP"/>
</dbReference>
<reference evidence="3" key="1">
    <citation type="journal article" date="2013" name="ISME J.">
        <title>A small predatory core genome in the divergent marine Bacteriovorax marinus SJ and the terrestrial Bdellovibrio bacteriovorus.</title>
        <authorList>
            <person name="Crossman L.C."/>
            <person name="Chen H."/>
            <person name="Cerdeno-Tarraga A.M."/>
            <person name="Brooks K."/>
            <person name="Quail M.A."/>
            <person name="Pineiro S.A."/>
            <person name="Hobley L."/>
            <person name="Sockett R.E."/>
            <person name="Bentley S.D."/>
            <person name="Parkhill J."/>
            <person name="Williams H.N."/>
            <person name="Stine O.C."/>
        </authorList>
    </citation>
    <scope>NUCLEOTIDE SEQUENCE [LARGE SCALE GENOMIC DNA]</scope>
    <source>
        <strain evidence="3">ATCC BAA-682 / DSM 15412 / SJ</strain>
    </source>
</reference>
<dbReference type="PANTHER" id="PTHR32063:SF33">
    <property type="entry name" value="RND SUPERFAMILY EFFLUX PUMP PERMEASE COMPONENT"/>
    <property type="match status" value="1"/>
</dbReference>
<feature type="transmembrane region" description="Helical" evidence="1">
    <location>
        <begin position="331"/>
        <end position="351"/>
    </location>
</feature>
<dbReference type="PATRIC" id="fig|862908.3.peg.2006"/>
<feature type="transmembrane region" description="Helical" evidence="1">
    <location>
        <begin position="456"/>
        <end position="479"/>
    </location>
</feature>
<dbReference type="Proteomes" id="UP000008963">
    <property type="component" value="Chromosome"/>
</dbReference>
<dbReference type="RefSeq" id="WP_014244696.1">
    <property type="nucleotide sequence ID" value="NC_016620.1"/>
</dbReference>
<dbReference type="InterPro" id="IPR001036">
    <property type="entry name" value="Acrflvin-R"/>
</dbReference>
<dbReference type="STRING" id="862908.BMS_2109"/>
<feature type="transmembrane region" description="Helical" evidence="1">
    <location>
        <begin position="918"/>
        <end position="941"/>
    </location>
</feature>
<feature type="transmembrane region" description="Helical" evidence="1">
    <location>
        <begin position="969"/>
        <end position="988"/>
    </location>
</feature>
<dbReference type="AlphaFoldDB" id="E1X3I9"/>
<keyword evidence="1" id="KW-1133">Transmembrane helix</keyword>
<dbReference type="Gene3D" id="3.30.70.1430">
    <property type="entry name" value="Multidrug efflux transporter AcrB pore domain"/>
    <property type="match status" value="2"/>
</dbReference>
<evidence type="ECO:0000313" key="2">
    <source>
        <dbReference type="EMBL" id="CBW26918.1"/>
    </source>
</evidence>
<keyword evidence="3" id="KW-1185">Reference proteome</keyword>
<evidence type="ECO:0000313" key="3">
    <source>
        <dbReference type="Proteomes" id="UP000008963"/>
    </source>
</evidence>
<feature type="transmembrane region" description="Helical" evidence="1">
    <location>
        <begin position="428"/>
        <end position="450"/>
    </location>
</feature>
<dbReference type="Gene3D" id="3.30.2090.10">
    <property type="entry name" value="Multidrug efflux transporter AcrB TolC docking domain, DN and DC subdomains"/>
    <property type="match status" value="2"/>
</dbReference>
<feature type="transmembrane region" description="Helical" evidence="1">
    <location>
        <begin position="869"/>
        <end position="887"/>
    </location>
</feature>
<proteinExistence type="predicted"/>
<feature type="transmembrane region" description="Helical" evidence="1">
    <location>
        <begin position="894"/>
        <end position="912"/>
    </location>
</feature>
<dbReference type="Gene3D" id="3.30.70.1320">
    <property type="entry name" value="Multidrug efflux transporter AcrB pore domain like"/>
    <property type="match status" value="1"/>
</dbReference>
<dbReference type="GO" id="GO:0042910">
    <property type="term" value="F:xenobiotic transmembrane transporter activity"/>
    <property type="evidence" value="ECO:0007669"/>
    <property type="project" value="TreeGrafter"/>
</dbReference>
<dbReference type="SUPFAM" id="SSF82714">
    <property type="entry name" value="Multidrug efflux transporter AcrB TolC docking domain, DN and DC subdomains"/>
    <property type="match status" value="1"/>
</dbReference>
<feature type="transmembrane region" description="Helical" evidence="1">
    <location>
        <begin position="1000"/>
        <end position="1026"/>
    </location>
</feature>
<keyword evidence="1 2" id="KW-0812">Transmembrane</keyword>